<dbReference type="Gene3D" id="3.40.50.720">
    <property type="entry name" value="NAD(P)-binding Rossmann-like Domain"/>
    <property type="match status" value="1"/>
</dbReference>
<evidence type="ECO:0000256" key="3">
    <source>
        <dbReference type="RuleBase" id="RU000363"/>
    </source>
</evidence>
<dbReference type="EMBL" id="LXEY01000015">
    <property type="protein sequence ID" value="OAV61783.1"/>
    <property type="molecule type" value="Genomic_DNA"/>
</dbReference>
<comment type="caution">
    <text evidence="5">The sequence shown here is derived from an EMBL/GenBank/DDBJ whole genome shotgun (WGS) entry which is preliminary data.</text>
</comment>
<dbReference type="STRING" id="1837282.A6F49_07770"/>
<evidence type="ECO:0000259" key="4">
    <source>
        <dbReference type="SMART" id="SM00822"/>
    </source>
</evidence>
<dbReference type="PRINTS" id="PR00081">
    <property type="entry name" value="GDHRDH"/>
</dbReference>
<evidence type="ECO:0000256" key="1">
    <source>
        <dbReference type="ARBA" id="ARBA00006484"/>
    </source>
</evidence>
<evidence type="ECO:0000256" key="2">
    <source>
        <dbReference type="ARBA" id="ARBA00023002"/>
    </source>
</evidence>
<dbReference type="InterPro" id="IPR036291">
    <property type="entry name" value="NAD(P)-bd_dom_sf"/>
</dbReference>
<comment type="similarity">
    <text evidence="1 3">Belongs to the short-chain dehydrogenases/reductases (SDR) family.</text>
</comment>
<dbReference type="InterPro" id="IPR051911">
    <property type="entry name" value="SDR_oxidoreductase"/>
</dbReference>
<dbReference type="SUPFAM" id="SSF51735">
    <property type="entry name" value="NAD(P)-binding Rossmann-fold domains"/>
    <property type="match status" value="1"/>
</dbReference>
<keyword evidence="2" id="KW-0560">Oxidoreductase</keyword>
<keyword evidence="6" id="KW-1185">Reference proteome</keyword>
<dbReference type="RefSeq" id="WP_043057377.1">
    <property type="nucleotide sequence ID" value="NZ_LXEY01000015.1"/>
</dbReference>
<dbReference type="CDD" id="cd05374">
    <property type="entry name" value="17beta-HSD-like_SDR_c"/>
    <property type="match status" value="1"/>
</dbReference>
<dbReference type="Pfam" id="PF00106">
    <property type="entry name" value="adh_short"/>
    <property type="match status" value="1"/>
</dbReference>
<proteinExistence type="inferred from homology"/>
<dbReference type="OrthoDB" id="9792003at2"/>
<gene>
    <name evidence="5" type="ORF">A6F49_07770</name>
</gene>
<dbReference type="AlphaFoldDB" id="A0A1B7M0K9"/>
<dbReference type="PANTHER" id="PTHR43976:SF16">
    <property type="entry name" value="SHORT-CHAIN DEHYDROGENASE_REDUCTASE FAMILY PROTEIN"/>
    <property type="match status" value="1"/>
</dbReference>
<dbReference type="InterPro" id="IPR057326">
    <property type="entry name" value="KR_dom"/>
</dbReference>
<organism evidence="5 6">
    <name type="scientific">Enteractinococcus helveticum</name>
    <dbReference type="NCBI Taxonomy" id="1837282"/>
    <lineage>
        <taxon>Bacteria</taxon>
        <taxon>Bacillati</taxon>
        <taxon>Actinomycetota</taxon>
        <taxon>Actinomycetes</taxon>
        <taxon>Micrococcales</taxon>
        <taxon>Micrococcaceae</taxon>
    </lineage>
</organism>
<reference evidence="5 6" key="1">
    <citation type="submission" date="2016-04" db="EMBL/GenBank/DDBJ databases">
        <title>First whole genome shotgun sequence of the bacterium Enteractinococcus sp. strain UASWS1574.</title>
        <authorList>
            <person name="Crovadore J."/>
            <person name="Chablais R."/>
            <person name="Lefort F."/>
        </authorList>
    </citation>
    <scope>NUCLEOTIDE SEQUENCE [LARGE SCALE GENOMIC DNA]</scope>
    <source>
        <strain evidence="5 6">UASWS1574</strain>
    </source>
</reference>
<sequence length="275" mass="29354">MTTWLITGCSTGLGRALAQRVLEAGHNAVITARETESLTELAEQYPDTALTLPLDVTNAGQIASAVEGATEQFGGIDVLVNNAGYGYRAAVEEGEDDALQQLFATNYFGAVHIIQEVLPHMREQGSGMIINISSIGGQRSSPGSGFYTATKAALESTTEALQQEVGPLGIRVAIVQPGPFRTDFAGRSLHQSAEPIAAYAETAGRRRKETDTMDGNQAGDPVKAAQAILTLAEQDNPPMRLVLGKQALELAEVDLNQQLDDLMDWEHLGINTDYA</sequence>
<dbReference type="NCBIfam" id="NF004824">
    <property type="entry name" value="PRK06180.1"/>
    <property type="match status" value="1"/>
</dbReference>
<dbReference type="Proteomes" id="UP000078292">
    <property type="component" value="Unassembled WGS sequence"/>
</dbReference>
<dbReference type="InterPro" id="IPR002347">
    <property type="entry name" value="SDR_fam"/>
</dbReference>
<feature type="domain" description="Ketoreductase" evidence="4">
    <location>
        <begin position="2"/>
        <end position="183"/>
    </location>
</feature>
<dbReference type="GO" id="GO:0016491">
    <property type="term" value="F:oxidoreductase activity"/>
    <property type="evidence" value="ECO:0007669"/>
    <property type="project" value="UniProtKB-KW"/>
</dbReference>
<evidence type="ECO:0000313" key="5">
    <source>
        <dbReference type="EMBL" id="OAV61783.1"/>
    </source>
</evidence>
<dbReference type="SMART" id="SM00822">
    <property type="entry name" value="PKS_KR"/>
    <property type="match status" value="1"/>
</dbReference>
<accession>A0A1B7M0K9</accession>
<protein>
    <submittedName>
        <fullName evidence="5">Short-chain dehydrogenase/reductase</fullName>
    </submittedName>
</protein>
<evidence type="ECO:0000313" key="6">
    <source>
        <dbReference type="Proteomes" id="UP000078292"/>
    </source>
</evidence>
<name>A0A1B7M0K9_9MICC</name>
<dbReference type="PANTHER" id="PTHR43976">
    <property type="entry name" value="SHORT CHAIN DEHYDROGENASE"/>
    <property type="match status" value="1"/>
</dbReference>
<dbReference type="PRINTS" id="PR00080">
    <property type="entry name" value="SDRFAMILY"/>
</dbReference>